<protein>
    <recommendedName>
        <fullName evidence="4">MrsG</fullName>
    </recommendedName>
</protein>
<reference evidence="2 3" key="1">
    <citation type="submission" date="2017-06" db="EMBL/GenBank/DDBJ databases">
        <title>Genome sequence of Bacillus sonorensis strain SRCM101395.</title>
        <authorList>
            <person name="Cho S.H."/>
        </authorList>
    </citation>
    <scope>NUCLEOTIDE SEQUENCE [LARGE SCALE GENOMIC DNA]</scope>
    <source>
        <strain evidence="2 3">SRCM101395</strain>
    </source>
</reference>
<feature type="transmembrane region" description="Helical" evidence="1">
    <location>
        <begin position="65"/>
        <end position="83"/>
    </location>
</feature>
<evidence type="ECO:0008006" key="4">
    <source>
        <dbReference type="Google" id="ProtNLM"/>
    </source>
</evidence>
<dbReference type="EMBL" id="CP021920">
    <property type="protein sequence ID" value="ASB86777.1"/>
    <property type="molecule type" value="Genomic_DNA"/>
</dbReference>
<evidence type="ECO:0000313" key="3">
    <source>
        <dbReference type="Proteomes" id="UP000196877"/>
    </source>
</evidence>
<dbReference type="Pfam" id="PF12730">
    <property type="entry name" value="ABC2_membrane_4"/>
    <property type="match status" value="1"/>
</dbReference>
<keyword evidence="1" id="KW-1133">Transmembrane helix</keyword>
<gene>
    <name evidence="2" type="ORF">S101395_00222</name>
</gene>
<keyword evidence="1" id="KW-0812">Transmembrane</keyword>
<name>A0ABM6LC86_9BACI</name>
<feature type="transmembrane region" description="Helical" evidence="1">
    <location>
        <begin position="12"/>
        <end position="31"/>
    </location>
</feature>
<sequence>MKQVLHGDGLKLKRSSLFVVIVLVPLVVLAYEWLNITYRGEYVQKQADMFKASSMWQYLLFDNSMLFGLGFPLAVTIMASIIANTEHQTNSWKQTLVLPVSRIKIYFSKFIWLFNSLLVTATIFVIGMVALGKALGFEGPVPWGLLIGDSYVMLLTAMPIMSLQLWLSITYKNQAFSILIGTVSSIVGLFLAAGTATRWLPLAYPSQSSTVILQYDGLGINPDLPVFIVANVFVGMLLLIIGAFHFKKRDVL</sequence>
<keyword evidence="3" id="KW-1185">Reference proteome</keyword>
<feature type="transmembrane region" description="Helical" evidence="1">
    <location>
        <begin position="110"/>
        <end position="131"/>
    </location>
</feature>
<dbReference type="PANTHER" id="PTHR37305">
    <property type="entry name" value="INTEGRAL MEMBRANE PROTEIN-RELATED"/>
    <property type="match status" value="1"/>
</dbReference>
<evidence type="ECO:0000313" key="2">
    <source>
        <dbReference type="EMBL" id="ASB86777.1"/>
    </source>
</evidence>
<keyword evidence="1" id="KW-0472">Membrane</keyword>
<dbReference type="GeneID" id="92855733"/>
<proteinExistence type="predicted"/>
<dbReference type="CDD" id="cd21809">
    <property type="entry name" value="ABC-2_lan_permease-like"/>
    <property type="match status" value="1"/>
</dbReference>
<feature type="transmembrane region" description="Helical" evidence="1">
    <location>
        <begin position="151"/>
        <end position="169"/>
    </location>
</feature>
<organism evidence="2 3">
    <name type="scientific">Bacillus sonorensis</name>
    <dbReference type="NCBI Taxonomy" id="119858"/>
    <lineage>
        <taxon>Bacteria</taxon>
        <taxon>Bacillati</taxon>
        <taxon>Bacillota</taxon>
        <taxon>Bacilli</taxon>
        <taxon>Bacillales</taxon>
        <taxon>Bacillaceae</taxon>
        <taxon>Bacillus</taxon>
    </lineage>
</organism>
<feature type="transmembrane region" description="Helical" evidence="1">
    <location>
        <begin position="176"/>
        <end position="196"/>
    </location>
</feature>
<dbReference type="PANTHER" id="PTHR37305:SF1">
    <property type="entry name" value="MEMBRANE PROTEIN"/>
    <property type="match status" value="1"/>
</dbReference>
<dbReference type="Proteomes" id="UP000196877">
    <property type="component" value="Chromosome"/>
</dbReference>
<feature type="transmembrane region" description="Helical" evidence="1">
    <location>
        <begin position="224"/>
        <end position="246"/>
    </location>
</feature>
<accession>A0ABM6LC86</accession>
<dbReference type="RefSeq" id="WP_006639639.1">
    <property type="nucleotide sequence ID" value="NZ_BORD01000001.1"/>
</dbReference>
<evidence type="ECO:0000256" key="1">
    <source>
        <dbReference type="SAM" id="Phobius"/>
    </source>
</evidence>